<evidence type="ECO:0000313" key="2">
    <source>
        <dbReference type="EMBL" id="MBB4078893.1"/>
    </source>
</evidence>
<dbReference type="RefSeq" id="WP_183495149.1">
    <property type="nucleotide sequence ID" value="NZ_JACIFF010000003.1"/>
</dbReference>
<gene>
    <name evidence="2" type="ORF">GGR28_001510</name>
</gene>
<reference evidence="2 3" key="1">
    <citation type="submission" date="2020-08" db="EMBL/GenBank/DDBJ databases">
        <title>Genomic Encyclopedia of Type Strains, Phase IV (KMG-IV): sequencing the most valuable type-strain genomes for metagenomic binning, comparative biology and taxonomic classification.</title>
        <authorList>
            <person name="Goeker M."/>
        </authorList>
    </citation>
    <scope>NUCLEOTIDE SEQUENCE [LARGE SCALE GENOMIC DNA]</scope>
    <source>
        <strain evidence="2 3">DSM 105137</strain>
    </source>
</reference>
<evidence type="ECO:0000313" key="3">
    <source>
        <dbReference type="Proteomes" id="UP000576209"/>
    </source>
</evidence>
<dbReference type="Proteomes" id="UP000576209">
    <property type="component" value="Unassembled WGS sequence"/>
</dbReference>
<comment type="caution">
    <text evidence="2">The sequence shown here is derived from an EMBL/GenBank/DDBJ whole genome shotgun (WGS) entry which is preliminary data.</text>
</comment>
<feature type="domain" description="Glyoxalase-like" evidence="1">
    <location>
        <begin position="2"/>
        <end position="175"/>
    </location>
</feature>
<dbReference type="EMBL" id="JACIFF010000003">
    <property type="protein sequence ID" value="MBB4078893.1"/>
    <property type="molecule type" value="Genomic_DNA"/>
</dbReference>
<proteinExistence type="predicted"/>
<dbReference type="Gene3D" id="3.10.180.10">
    <property type="entry name" value="2,3-Dihydroxybiphenyl 1,2-Dioxygenase, domain 1"/>
    <property type="match status" value="1"/>
</dbReference>
<dbReference type="Pfam" id="PF13468">
    <property type="entry name" value="Glyoxalase_3"/>
    <property type="match status" value="1"/>
</dbReference>
<sequence>MLDHLVYCVPNLEEATARLASLGVLLTPGGRHPSRGTHNSLVRIGPRAYLELLAVDSTSSVPPPRWMGIDLLNTPTVSRWAVNAGATIETKARLMGGNTEVQPGERALPGGETLRWQLTDPGWAPAVSVIPFLIDWGGENAVHPTDFLPDRRISLRALRLFHPEPERVNPLLAALVPGYAAGYASEPKIELVLSGPAGELHL</sequence>
<accession>A0A840E4L0</accession>
<dbReference type="PANTHER" id="PTHR40265:SF1">
    <property type="entry name" value="GLYOXALASE-LIKE DOMAIN-CONTAINING PROTEIN"/>
    <property type="match status" value="1"/>
</dbReference>
<dbReference type="AlphaFoldDB" id="A0A840E4L0"/>
<organism evidence="2 3">
    <name type="scientific">Neolewinella aquimaris</name>
    <dbReference type="NCBI Taxonomy" id="1835722"/>
    <lineage>
        <taxon>Bacteria</taxon>
        <taxon>Pseudomonadati</taxon>
        <taxon>Bacteroidota</taxon>
        <taxon>Saprospiria</taxon>
        <taxon>Saprospirales</taxon>
        <taxon>Lewinellaceae</taxon>
        <taxon>Neolewinella</taxon>
    </lineage>
</organism>
<dbReference type="PANTHER" id="PTHR40265">
    <property type="entry name" value="BLL2707 PROTEIN"/>
    <property type="match status" value="1"/>
</dbReference>
<evidence type="ECO:0000259" key="1">
    <source>
        <dbReference type="Pfam" id="PF13468"/>
    </source>
</evidence>
<protein>
    <recommendedName>
        <fullName evidence="1">Glyoxalase-like domain-containing protein</fullName>
    </recommendedName>
</protein>
<dbReference type="InterPro" id="IPR029068">
    <property type="entry name" value="Glyas_Bleomycin-R_OHBP_Dase"/>
</dbReference>
<keyword evidence="3" id="KW-1185">Reference proteome</keyword>
<dbReference type="InterPro" id="IPR025870">
    <property type="entry name" value="Glyoxalase-like_dom"/>
</dbReference>
<name>A0A840E4L0_9BACT</name>